<accession>A0A7Z0D4J4</accession>
<evidence type="ECO:0000256" key="3">
    <source>
        <dbReference type="ARBA" id="ARBA00022692"/>
    </source>
</evidence>
<reference evidence="7 8" key="1">
    <citation type="submission" date="2020-07" db="EMBL/GenBank/DDBJ databases">
        <title>Sequencing the genomes of 1000 actinobacteria strains.</title>
        <authorList>
            <person name="Klenk H.-P."/>
        </authorList>
    </citation>
    <scope>NUCLEOTIDE SEQUENCE [LARGE SCALE GENOMIC DNA]</scope>
    <source>
        <strain evidence="7 8">DSM 26341</strain>
    </source>
</reference>
<dbReference type="AlphaFoldDB" id="A0A7Z0D4J4"/>
<dbReference type="GO" id="GO:0005886">
    <property type="term" value="C:plasma membrane"/>
    <property type="evidence" value="ECO:0007669"/>
    <property type="project" value="UniProtKB-SubCell"/>
</dbReference>
<keyword evidence="8" id="KW-1185">Reference proteome</keyword>
<evidence type="ECO:0000256" key="6">
    <source>
        <dbReference type="SAM" id="Phobius"/>
    </source>
</evidence>
<dbReference type="RefSeq" id="WP_237248779.1">
    <property type="nucleotide sequence ID" value="NZ_JACBZP010000001.1"/>
</dbReference>
<proteinExistence type="predicted"/>
<evidence type="ECO:0000313" key="8">
    <source>
        <dbReference type="Proteomes" id="UP000539111"/>
    </source>
</evidence>
<feature type="transmembrane region" description="Helical" evidence="6">
    <location>
        <begin position="160"/>
        <end position="178"/>
    </location>
</feature>
<dbReference type="Proteomes" id="UP000539111">
    <property type="component" value="Unassembled WGS sequence"/>
</dbReference>
<keyword evidence="2" id="KW-1003">Cell membrane</keyword>
<evidence type="ECO:0000256" key="4">
    <source>
        <dbReference type="ARBA" id="ARBA00022989"/>
    </source>
</evidence>
<gene>
    <name evidence="7" type="ORF">BJY26_003047</name>
</gene>
<evidence type="ECO:0000256" key="2">
    <source>
        <dbReference type="ARBA" id="ARBA00022475"/>
    </source>
</evidence>
<evidence type="ECO:0000256" key="5">
    <source>
        <dbReference type="ARBA" id="ARBA00023136"/>
    </source>
</evidence>
<dbReference type="Pfam" id="PF06081">
    <property type="entry name" value="ArAE_1"/>
    <property type="match status" value="1"/>
</dbReference>
<name>A0A7Z0D4J4_9MICO</name>
<evidence type="ECO:0000313" key="7">
    <source>
        <dbReference type="EMBL" id="NYI68741.1"/>
    </source>
</evidence>
<organism evidence="7 8">
    <name type="scientific">Spelaeicoccus albus</name>
    <dbReference type="NCBI Taxonomy" id="1280376"/>
    <lineage>
        <taxon>Bacteria</taxon>
        <taxon>Bacillati</taxon>
        <taxon>Actinomycetota</taxon>
        <taxon>Actinomycetes</taxon>
        <taxon>Micrococcales</taxon>
        <taxon>Brevibacteriaceae</taxon>
        <taxon>Spelaeicoccus</taxon>
    </lineage>
</organism>
<keyword evidence="3 6" id="KW-0812">Transmembrane</keyword>
<evidence type="ECO:0000256" key="1">
    <source>
        <dbReference type="ARBA" id="ARBA00004651"/>
    </source>
</evidence>
<sequence>MPATTSFGRTVAPRLRIRVSSALSTVRTPEFLTDALQIAKSVAAAILAWWLAAEVLDLPQAFLAPWTALLTVHATVYRTLTRGLQSIVASGLGVVISFVAVQLFGVTITALAVALVVGLALSRVGVLKDEGVAVATTALFILASGYDHQTALFGDRLVEVAIGIVVGLVVNTVVLPPLRERSASNQVDAINRNMGVLMRDMVDELSSTWDAQRSDEWIDRTRSMDREVQAAWQAVGFAHESSRFNPRRWLIRRKALPPAYSDVLPRLEEGVAQLRQLARIIRESTYAESEWDEEFRTSWLEIVRETGMKIADPDADVASLRAEVHELAAQLSEKELPSLHWPTYGALLTATLQIVDIVDDVASTRPVR</sequence>
<comment type="subcellular location">
    <subcellularLocation>
        <location evidence="1">Cell membrane</location>
        <topology evidence="1">Multi-pass membrane protein</topology>
    </subcellularLocation>
</comment>
<keyword evidence="4 6" id="KW-1133">Transmembrane helix</keyword>
<dbReference type="EMBL" id="JACBZP010000001">
    <property type="protein sequence ID" value="NYI68741.1"/>
    <property type="molecule type" value="Genomic_DNA"/>
</dbReference>
<protein>
    <submittedName>
        <fullName evidence="7">Uncharacterized membrane protein YgaE (UPF0421/DUF939 family)</fullName>
    </submittedName>
</protein>
<feature type="transmembrane region" description="Helical" evidence="6">
    <location>
        <begin position="92"/>
        <end position="119"/>
    </location>
</feature>
<dbReference type="InterPro" id="IPR010343">
    <property type="entry name" value="ArAE_1"/>
</dbReference>
<comment type="caution">
    <text evidence="7">The sequence shown here is derived from an EMBL/GenBank/DDBJ whole genome shotgun (WGS) entry which is preliminary data.</text>
</comment>
<keyword evidence="5 6" id="KW-0472">Membrane</keyword>